<dbReference type="PRINTS" id="PR00090">
    <property type="entry name" value="RNGDIOXGNASE"/>
</dbReference>
<dbReference type="PROSITE" id="PS51296">
    <property type="entry name" value="RIESKE"/>
    <property type="match status" value="1"/>
</dbReference>
<evidence type="ECO:0000313" key="9">
    <source>
        <dbReference type="EMBL" id="TWT92488.1"/>
    </source>
</evidence>
<gene>
    <name evidence="9" type="primary">cbdA</name>
    <name evidence="9" type="ORF">Pla100_45060</name>
</gene>
<dbReference type="AlphaFoldDB" id="A0A5C5ZZW2"/>
<evidence type="ECO:0000256" key="2">
    <source>
        <dbReference type="ARBA" id="ARBA00022714"/>
    </source>
</evidence>
<protein>
    <submittedName>
        <fullName evidence="9">2-halobenzoate 1,2-dioxygenase large subunit</fullName>
        <ecNumber evidence="9">1.14.12.13</ecNumber>
    </submittedName>
</protein>
<keyword evidence="3" id="KW-0479">Metal-binding</keyword>
<dbReference type="CDD" id="cd00680">
    <property type="entry name" value="RHO_alpha_C"/>
    <property type="match status" value="1"/>
</dbReference>
<keyword evidence="4 9" id="KW-0560">Oxidoreductase</keyword>
<dbReference type="Gene3D" id="2.102.10.10">
    <property type="entry name" value="Rieske [2Fe-2S] iron-sulphur domain"/>
    <property type="match status" value="1"/>
</dbReference>
<keyword evidence="6" id="KW-0411">Iron-sulfur</keyword>
<dbReference type="CDD" id="cd03469">
    <property type="entry name" value="Rieske_RO_Alpha_N"/>
    <property type="match status" value="1"/>
</dbReference>
<proteinExistence type="predicted"/>
<dbReference type="Pfam" id="PF00355">
    <property type="entry name" value="Rieske"/>
    <property type="match status" value="1"/>
</dbReference>
<evidence type="ECO:0000256" key="5">
    <source>
        <dbReference type="ARBA" id="ARBA00023004"/>
    </source>
</evidence>
<dbReference type="OrthoDB" id="9800776at2"/>
<feature type="compositionally biased region" description="Basic and acidic residues" evidence="7">
    <location>
        <begin position="21"/>
        <end position="30"/>
    </location>
</feature>
<dbReference type="Pfam" id="PF00848">
    <property type="entry name" value="Ring_hydroxyl_A"/>
    <property type="match status" value="1"/>
</dbReference>
<dbReference type="GO" id="GO:0005506">
    <property type="term" value="F:iron ion binding"/>
    <property type="evidence" value="ECO:0007669"/>
    <property type="project" value="InterPro"/>
</dbReference>
<evidence type="ECO:0000256" key="3">
    <source>
        <dbReference type="ARBA" id="ARBA00022723"/>
    </source>
</evidence>
<dbReference type="EMBL" id="SJPM01000011">
    <property type="protein sequence ID" value="TWT92488.1"/>
    <property type="molecule type" value="Genomic_DNA"/>
</dbReference>
<dbReference type="GO" id="GO:0051537">
    <property type="term" value="F:2 iron, 2 sulfur cluster binding"/>
    <property type="evidence" value="ECO:0007669"/>
    <property type="project" value="UniProtKB-KW"/>
</dbReference>
<sequence length="395" mass="44634">MYQASSTMPARLNRKQYTTSESHEHDSRQLRDRTWQIVAAKSQLSKPGDYVAINRLGIPLLIRNHDGELIAARNVCAHRQCELVELGNGNRKELKCGYHGWCYGGDGRTRKLPVAKDFPGFNREAHRLDMYPVRVVGGLVMVHLNPESIDADSSANKFDCVDGLDGWKDWSDEFARRSNDSQWGLIMNEELRFDCNWKVALEGSLEGYHLEEVHPHTFGPAPDEEHVNHMFYGSGTTLETIARNESWMTRLEIWLAHRMTGGHDPTYRHVHIFPNTTGAFQDSAGLIYQFYPLAPNRSAMIALGFGRLADRGGLVGKALAKLRGWGAAALTRRLIAEDGAIFPKVQRGMEGGNSRPRLFGRCEERLDAFHRHWMNTFDDEPISPSDTCDNRAITS</sequence>
<dbReference type="InterPro" id="IPR017941">
    <property type="entry name" value="Rieske_2Fe-2S"/>
</dbReference>
<dbReference type="InterPro" id="IPR001663">
    <property type="entry name" value="Rng_hydr_dOase-A"/>
</dbReference>
<dbReference type="SUPFAM" id="SSF50022">
    <property type="entry name" value="ISP domain"/>
    <property type="match status" value="1"/>
</dbReference>
<dbReference type="Gene3D" id="3.90.380.10">
    <property type="entry name" value="Naphthalene 1,2-dioxygenase Alpha Subunit, Chain A, domain 1"/>
    <property type="match status" value="1"/>
</dbReference>
<dbReference type="InterPro" id="IPR036922">
    <property type="entry name" value="Rieske_2Fe-2S_sf"/>
</dbReference>
<evidence type="ECO:0000256" key="4">
    <source>
        <dbReference type="ARBA" id="ARBA00023002"/>
    </source>
</evidence>
<evidence type="ECO:0000313" key="10">
    <source>
        <dbReference type="Proteomes" id="UP000316213"/>
    </source>
</evidence>
<feature type="domain" description="Rieske" evidence="8">
    <location>
        <begin position="37"/>
        <end position="142"/>
    </location>
</feature>
<evidence type="ECO:0000259" key="8">
    <source>
        <dbReference type="PROSITE" id="PS51296"/>
    </source>
</evidence>
<dbReference type="PANTHER" id="PTHR43756:SF5">
    <property type="entry name" value="CHOLINE MONOOXYGENASE, CHLOROPLASTIC"/>
    <property type="match status" value="1"/>
</dbReference>
<evidence type="ECO:0000256" key="6">
    <source>
        <dbReference type="ARBA" id="ARBA00023014"/>
    </source>
</evidence>
<dbReference type="Proteomes" id="UP000316213">
    <property type="component" value="Unassembled WGS sequence"/>
</dbReference>
<dbReference type="SUPFAM" id="SSF55961">
    <property type="entry name" value="Bet v1-like"/>
    <property type="match status" value="1"/>
</dbReference>
<keyword evidence="2" id="KW-0001">2Fe-2S</keyword>
<keyword evidence="5" id="KW-0408">Iron</keyword>
<reference evidence="9 10" key="1">
    <citation type="submission" date="2019-02" db="EMBL/GenBank/DDBJ databases">
        <title>Deep-cultivation of Planctomycetes and their phenomic and genomic characterization uncovers novel biology.</title>
        <authorList>
            <person name="Wiegand S."/>
            <person name="Jogler M."/>
            <person name="Boedeker C."/>
            <person name="Pinto D."/>
            <person name="Vollmers J."/>
            <person name="Rivas-Marin E."/>
            <person name="Kohn T."/>
            <person name="Peeters S.H."/>
            <person name="Heuer A."/>
            <person name="Rast P."/>
            <person name="Oberbeckmann S."/>
            <person name="Bunk B."/>
            <person name="Jeske O."/>
            <person name="Meyerdierks A."/>
            <person name="Storesund J.E."/>
            <person name="Kallscheuer N."/>
            <person name="Luecker S."/>
            <person name="Lage O.M."/>
            <person name="Pohl T."/>
            <person name="Merkel B.J."/>
            <person name="Hornburger P."/>
            <person name="Mueller R.-W."/>
            <person name="Bruemmer F."/>
            <person name="Labrenz M."/>
            <person name="Spormann A.M."/>
            <person name="Op Den Camp H."/>
            <person name="Overmann J."/>
            <person name="Amann R."/>
            <person name="Jetten M.S.M."/>
            <person name="Mascher T."/>
            <person name="Medema M.H."/>
            <person name="Devos D.P."/>
            <person name="Kaster A.-K."/>
            <person name="Ovreas L."/>
            <person name="Rohde M."/>
            <person name="Galperin M.Y."/>
            <person name="Jogler C."/>
        </authorList>
    </citation>
    <scope>NUCLEOTIDE SEQUENCE [LARGE SCALE GENOMIC DNA]</scope>
    <source>
        <strain evidence="9 10">Pla100</strain>
    </source>
</reference>
<dbReference type="GO" id="GO:0018626">
    <property type="term" value="F:2-halobenzoate 1,2-dioxygenase activity"/>
    <property type="evidence" value="ECO:0007669"/>
    <property type="project" value="UniProtKB-EC"/>
</dbReference>
<dbReference type="InterPro" id="IPR015879">
    <property type="entry name" value="Ring_hydroxy_dOase_asu_C_dom"/>
</dbReference>
<organism evidence="9 10">
    <name type="scientific">Neorhodopirellula pilleata</name>
    <dbReference type="NCBI Taxonomy" id="2714738"/>
    <lineage>
        <taxon>Bacteria</taxon>
        <taxon>Pseudomonadati</taxon>
        <taxon>Planctomycetota</taxon>
        <taxon>Planctomycetia</taxon>
        <taxon>Pirellulales</taxon>
        <taxon>Pirellulaceae</taxon>
        <taxon>Neorhodopirellula</taxon>
    </lineage>
</organism>
<keyword evidence="10" id="KW-1185">Reference proteome</keyword>
<comment type="caution">
    <text evidence="9">The sequence shown here is derived from an EMBL/GenBank/DDBJ whole genome shotgun (WGS) entry which is preliminary data.</text>
</comment>
<dbReference type="RefSeq" id="WP_146580090.1">
    <property type="nucleotide sequence ID" value="NZ_SJPM01000011.1"/>
</dbReference>
<accession>A0A5C5ZZW2</accession>
<feature type="region of interest" description="Disordered" evidence="7">
    <location>
        <begin position="1"/>
        <end position="30"/>
    </location>
</feature>
<dbReference type="PANTHER" id="PTHR43756">
    <property type="entry name" value="CHOLINE MONOOXYGENASE, CHLOROPLASTIC"/>
    <property type="match status" value="1"/>
</dbReference>
<keyword evidence="9" id="KW-0223">Dioxygenase</keyword>
<evidence type="ECO:0000256" key="1">
    <source>
        <dbReference type="ARBA" id="ARBA00001962"/>
    </source>
</evidence>
<evidence type="ECO:0000256" key="7">
    <source>
        <dbReference type="SAM" id="MobiDB-lite"/>
    </source>
</evidence>
<comment type="cofactor">
    <cofactor evidence="1">
        <name>Fe cation</name>
        <dbReference type="ChEBI" id="CHEBI:24875"/>
    </cofactor>
</comment>
<name>A0A5C5ZZW2_9BACT</name>
<dbReference type="EC" id="1.14.12.13" evidence="9"/>